<keyword evidence="1" id="KW-0489">Methyltransferase</keyword>
<dbReference type="PANTHER" id="PTHR24422">
    <property type="entry name" value="CHEMOTAXIS PROTEIN METHYLTRANSFERASE"/>
    <property type="match status" value="1"/>
</dbReference>
<dbReference type="PROSITE" id="PS50123">
    <property type="entry name" value="CHER"/>
    <property type="match status" value="1"/>
</dbReference>
<dbReference type="PROSITE" id="PS50005">
    <property type="entry name" value="TPR"/>
    <property type="match status" value="1"/>
</dbReference>
<evidence type="ECO:0000313" key="8">
    <source>
        <dbReference type="Proteomes" id="UP000060277"/>
    </source>
</evidence>
<organism evidence="7 8">
    <name type="scientific">Pandoraea norimbergensis</name>
    <dbReference type="NCBI Taxonomy" id="93219"/>
    <lineage>
        <taxon>Bacteria</taxon>
        <taxon>Pseudomonadati</taxon>
        <taxon>Pseudomonadota</taxon>
        <taxon>Betaproteobacteria</taxon>
        <taxon>Burkholderiales</taxon>
        <taxon>Burkholderiaceae</taxon>
        <taxon>Pandoraea</taxon>
    </lineage>
</organism>
<dbReference type="PANTHER" id="PTHR24422:SF19">
    <property type="entry name" value="CHEMOTAXIS PROTEIN METHYLTRANSFERASE"/>
    <property type="match status" value="1"/>
</dbReference>
<dbReference type="SUPFAM" id="SSF48452">
    <property type="entry name" value="TPR-like"/>
    <property type="match status" value="1"/>
</dbReference>
<name>A0ABN4JGB8_9BURK</name>
<dbReference type="SUPFAM" id="SSF53335">
    <property type="entry name" value="S-adenosyl-L-methionine-dependent methyltransferases"/>
    <property type="match status" value="1"/>
</dbReference>
<evidence type="ECO:0000256" key="3">
    <source>
        <dbReference type="ARBA" id="ARBA00022691"/>
    </source>
</evidence>
<dbReference type="InterPro" id="IPR000780">
    <property type="entry name" value="CheR_MeTrfase"/>
</dbReference>
<feature type="repeat" description="TPR" evidence="4">
    <location>
        <begin position="411"/>
        <end position="444"/>
    </location>
</feature>
<evidence type="ECO:0000256" key="5">
    <source>
        <dbReference type="SAM" id="MobiDB-lite"/>
    </source>
</evidence>
<feature type="region of interest" description="Disordered" evidence="5">
    <location>
        <begin position="347"/>
        <end position="374"/>
    </location>
</feature>
<dbReference type="InterPro" id="IPR029063">
    <property type="entry name" value="SAM-dependent_MTases_sf"/>
</dbReference>
<protein>
    <recommendedName>
        <fullName evidence="6">CheR-type methyltransferase domain-containing protein</fullName>
    </recommendedName>
</protein>
<keyword evidence="3" id="KW-0949">S-adenosyl-L-methionine</keyword>
<evidence type="ECO:0000256" key="1">
    <source>
        <dbReference type="ARBA" id="ARBA00022603"/>
    </source>
</evidence>
<dbReference type="SMART" id="SM00138">
    <property type="entry name" value="MeTrc"/>
    <property type="match status" value="1"/>
</dbReference>
<evidence type="ECO:0000313" key="7">
    <source>
        <dbReference type="EMBL" id="ALS59819.1"/>
    </source>
</evidence>
<dbReference type="RefSeq" id="WP_058376739.1">
    <property type="nucleotide sequence ID" value="NZ_CP013480.3"/>
</dbReference>
<feature type="region of interest" description="Disordered" evidence="5">
    <location>
        <begin position="466"/>
        <end position="498"/>
    </location>
</feature>
<keyword evidence="2" id="KW-0808">Transferase</keyword>
<dbReference type="InterPro" id="IPR019734">
    <property type="entry name" value="TPR_rpt"/>
</dbReference>
<dbReference type="PRINTS" id="PR00996">
    <property type="entry name" value="CHERMTFRASE"/>
</dbReference>
<dbReference type="Proteomes" id="UP000060277">
    <property type="component" value="Chromosome"/>
</dbReference>
<reference evidence="8" key="1">
    <citation type="submission" date="2015-12" db="EMBL/GenBank/DDBJ databases">
        <title>Complete genome sequence of Pandoraea norimbergensis DSM 11628.</title>
        <authorList>
            <person name="Ee R."/>
            <person name="Lim Y.-L."/>
            <person name="Yong D."/>
            <person name="Yin W.-F."/>
            <person name="Chan K.-G."/>
        </authorList>
    </citation>
    <scope>NUCLEOTIDE SEQUENCE [LARGE SCALE GENOMIC DNA]</scope>
    <source>
        <strain evidence="8">DSM 11628</strain>
    </source>
</reference>
<feature type="domain" description="CheR-type methyltransferase" evidence="6">
    <location>
        <begin position="1"/>
        <end position="249"/>
    </location>
</feature>
<evidence type="ECO:0000256" key="2">
    <source>
        <dbReference type="ARBA" id="ARBA00022679"/>
    </source>
</evidence>
<dbReference type="SMART" id="SM00028">
    <property type="entry name" value="TPR"/>
    <property type="match status" value="2"/>
</dbReference>
<dbReference type="Gene3D" id="3.40.50.150">
    <property type="entry name" value="Vaccinia Virus protein VP39"/>
    <property type="match status" value="1"/>
</dbReference>
<feature type="compositionally biased region" description="Basic and acidic residues" evidence="5">
    <location>
        <begin position="469"/>
        <end position="489"/>
    </location>
</feature>
<sequence>MSPVQQIERLLRDTMGLDAGTLGANAIERAVRARLAVLSPETNDTSTYWQLLQHSPQELQALIEAVVVPETWFFRHREAFTALAQMATEERAARRGTVREGQALRLLSLPCATGEEPYSMAMTLFDAGFQVGDFTIDALDISERALTIAREGVYGRNSFRGPAANLLFRDRYFTPQGETYRVNGALRPPIRWHAGNLFDPALVDRLGTFDFVFFRNVLIYFDREGQRRAIAALERLMRMGATLFAGPAEGGSLTSNGLSSTGHVQAFSFRLAGPQRDVTSAPAGAVPLTGTLSTFNAQTSTHTSRSFHTFDATQHRRVHAVQVTPALSTPTAMLATPVVPLAPAATPGARGVGNPLTPETSRAGTTASRRSAQTPDIARQLQEAQTLADAGDFAQAIALCRTVLATDRANAQAEYLLGLVEDARGDAQQALVHYRRALYLDPGHYEALVHCAAQLDARGDAAGARRLRERAERAERIDPADRTTDAPHDAHRHGARHR</sequence>
<dbReference type="InterPro" id="IPR022642">
    <property type="entry name" value="CheR_C"/>
</dbReference>
<dbReference type="InterPro" id="IPR050903">
    <property type="entry name" value="Bact_Chemotaxis_MeTrfase"/>
</dbReference>
<keyword evidence="8" id="KW-1185">Reference proteome</keyword>
<feature type="compositionally biased region" description="Polar residues" evidence="5">
    <location>
        <begin position="357"/>
        <end position="374"/>
    </location>
</feature>
<evidence type="ECO:0000259" key="6">
    <source>
        <dbReference type="PROSITE" id="PS50123"/>
    </source>
</evidence>
<keyword evidence="4" id="KW-0802">TPR repeat</keyword>
<dbReference type="InterPro" id="IPR011990">
    <property type="entry name" value="TPR-like_helical_dom_sf"/>
</dbReference>
<accession>A0ABN4JGB8</accession>
<dbReference type="Gene3D" id="1.25.40.10">
    <property type="entry name" value="Tetratricopeptide repeat domain"/>
    <property type="match status" value="1"/>
</dbReference>
<evidence type="ECO:0000256" key="4">
    <source>
        <dbReference type="PROSITE-ProRule" id="PRU00339"/>
    </source>
</evidence>
<dbReference type="Pfam" id="PF01739">
    <property type="entry name" value="CheR"/>
    <property type="match status" value="1"/>
</dbReference>
<proteinExistence type="predicted"/>
<dbReference type="EMBL" id="CP013480">
    <property type="protein sequence ID" value="ALS59819.1"/>
    <property type="molecule type" value="Genomic_DNA"/>
</dbReference>
<gene>
    <name evidence="7" type="ORF">AT302_08680</name>
</gene>